<evidence type="ECO:0000256" key="3">
    <source>
        <dbReference type="ARBA" id="ARBA00004406"/>
    </source>
</evidence>
<accession>A0A4C1X1N6</accession>
<comment type="subcellular location">
    <subcellularLocation>
        <location evidence="3">Endoplasmic reticulum membrane</location>
        <topology evidence="3">Peripheral membrane protein</topology>
    </subcellularLocation>
    <subcellularLocation>
        <location evidence="2">Microsome membrane</location>
        <topology evidence="2">Peripheral membrane protein</topology>
    </subcellularLocation>
</comment>
<keyword evidence="12" id="KW-0503">Monooxygenase</keyword>
<evidence type="ECO:0000256" key="1">
    <source>
        <dbReference type="ARBA" id="ARBA00001971"/>
    </source>
</evidence>
<keyword evidence="9" id="KW-0492">Microsome</keyword>
<evidence type="ECO:0000256" key="7">
    <source>
        <dbReference type="ARBA" id="ARBA00022723"/>
    </source>
</evidence>
<evidence type="ECO:0000313" key="15">
    <source>
        <dbReference type="EMBL" id="GBP56872.1"/>
    </source>
</evidence>
<dbReference type="GO" id="GO:0016712">
    <property type="term" value="F:oxidoreductase activity, acting on paired donors, with incorporation or reduction of molecular oxygen, reduced flavin or flavoprotein as one donor, and incorporation of one atom of oxygen"/>
    <property type="evidence" value="ECO:0007669"/>
    <property type="project" value="UniProtKB-EC"/>
</dbReference>
<keyword evidence="13" id="KW-0472">Membrane</keyword>
<dbReference type="GO" id="GO:0005789">
    <property type="term" value="C:endoplasmic reticulum membrane"/>
    <property type="evidence" value="ECO:0007669"/>
    <property type="project" value="UniProtKB-SubCell"/>
</dbReference>
<dbReference type="SUPFAM" id="SSF48264">
    <property type="entry name" value="Cytochrome P450"/>
    <property type="match status" value="1"/>
</dbReference>
<dbReference type="Pfam" id="PF00067">
    <property type="entry name" value="p450"/>
    <property type="match status" value="1"/>
</dbReference>
<keyword evidence="6" id="KW-0349">Heme</keyword>
<evidence type="ECO:0000256" key="6">
    <source>
        <dbReference type="ARBA" id="ARBA00022617"/>
    </source>
</evidence>
<evidence type="ECO:0000256" key="10">
    <source>
        <dbReference type="ARBA" id="ARBA00023002"/>
    </source>
</evidence>
<dbReference type="AlphaFoldDB" id="A0A4C1X1N6"/>
<comment type="caution">
    <text evidence="15">The sequence shown here is derived from an EMBL/GenBank/DDBJ whole genome shotgun (WGS) entry which is preliminary data.</text>
</comment>
<evidence type="ECO:0000256" key="4">
    <source>
        <dbReference type="ARBA" id="ARBA00010617"/>
    </source>
</evidence>
<dbReference type="InterPro" id="IPR036396">
    <property type="entry name" value="Cyt_P450_sf"/>
</dbReference>
<dbReference type="PANTHER" id="PTHR24292:SF54">
    <property type="entry name" value="CYP9F3-RELATED"/>
    <property type="match status" value="1"/>
</dbReference>
<evidence type="ECO:0000256" key="11">
    <source>
        <dbReference type="ARBA" id="ARBA00023004"/>
    </source>
</evidence>
<dbReference type="OrthoDB" id="2789670at2759"/>
<proteinExistence type="inferred from homology"/>
<sequence length="246" mass="28123">MSHVHTSSDCVCDPLHSSLRVSAPDLSYLIRLEDTRRACGRMSDRRVNIGPLPKKELSNWLLSGNEAKFFARDLSGRFENKGDDQFSRSYLFQTMSVVVQCGNAVSIMETFGNQTSYWQKKDVVGPTPTPFVGTFGPVFLRKKTPAQLIRELYNKYQKEKYFGIYQGTRPALVLRDIESIKQVMIKDFGQFQDRGFKISDSEADQHLFALEGDTWRVLRHRLTPIFTSGMLKTMIPLVLKSVDKLL</sequence>
<dbReference type="InterPro" id="IPR001128">
    <property type="entry name" value="Cyt_P450"/>
</dbReference>
<evidence type="ECO:0000256" key="12">
    <source>
        <dbReference type="ARBA" id="ARBA00023033"/>
    </source>
</evidence>
<dbReference type="EMBL" id="BGZK01000703">
    <property type="protein sequence ID" value="GBP56872.1"/>
    <property type="molecule type" value="Genomic_DNA"/>
</dbReference>
<evidence type="ECO:0000256" key="5">
    <source>
        <dbReference type="ARBA" id="ARBA00012109"/>
    </source>
</evidence>
<keyword evidence="11" id="KW-0408">Iron</keyword>
<dbReference type="GO" id="GO:0020037">
    <property type="term" value="F:heme binding"/>
    <property type="evidence" value="ECO:0007669"/>
    <property type="project" value="InterPro"/>
</dbReference>
<evidence type="ECO:0000256" key="8">
    <source>
        <dbReference type="ARBA" id="ARBA00022824"/>
    </source>
</evidence>
<protein>
    <recommendedName>
        <fullName evidence="5">unspecific monooxygenase</fullName>
        <ecNumber evidence="5">1.14.14.1</ecNumber>
    </recommendedName>
</protein>
<dbReference type="EC" id="1.14.14.1" evidence="5"/>
<keyword evidence="8" id="KW-0256">Endoplasmic reticulum</keyword>
<evidence type="ECO:0000256" key="13">
    <source>
        <dbReference type="ARBA" id="ARBA00023136"/>
    </source>
</evidence>
<name>A0A4C1X1N6_EUMVA</name>
<dbReference type="InterPro" id="IPR050476">
    <property type="entry name" value="Insect_CytP450_Detox"/>
</dbReference>
<reference evidence="15 16" key="1">
    <citation type="journal article" date="2019" name="Commun. Biol.">
        <title>The bagworm genome reveals a unique fibroin gene that provides high tensile strength.</title>
        <authorList>
            <person name="Kono N."/>
            <person name="Nakamura H."/>
            <person name="Ohtoshi R."/>
            <person name="Tomita M."/>
            <person name="Numata K."/>
            <person name="Arakawa K."/>
        </authorList>
    </citation>
    <scope>NUCLEOTIDE SEQUENCE [LARGE SCALE GENOMIC DNA]</scope>
</reference>
<keyword evidence="16" id="KW-1185">Reference proteome</keyword>
<dbReference type="PANTHER" id="PTHR24292">
    <property type="entry name" value="CYTOCHROME P450"/>
    <property type="match status" value="1"/>
</dbReference>
<dbReference type="Proteomes" id="UP000299102">
    <property type="component" value="Unassembled WGS sequence"/>
</dbReference>
<comment type="cofactor">
    <cofactor evidence="1">
        <name>heme</name>
        <dbReference type="ChEBI" id="CHEBI:30413"/>
    </cofactor>
</comment>
<dbReference type="Gene3D" id="1.10.630.10">
    <property type="entry name" value="Cytochrome P450"/>
    <property type="match status" value="1"/>
</dbReference>
<evidence type="ECO:0000256" key="14">
    <source>
        <dbReference type="ARBA" id="ARBA00047827"/>
    </source>
</evidence>
<dbReference type="GO" id="GO:0005506">
    <property type="term" value="F:iron ion binding"/>
    <property type="evidence" value="ECO:0007669"/>
    <property type="project" value="InterPro"/>
</dbReference>
<keyword evidence="10" id="KW-0560">Oxidoreductase</keyword>
<evidence type="ECO:0000313" key="16">
    <source>
        <dbReference type="Proteomes" id="UP000299102"/>
    </source>
</evidence>
<comment type="catalytic activity">
    <reaction evidence="14">
        <text>an organic molecule + reduced [NADPH--hemoprotein reductase] + O2 = an alcohol + oxidized [NADPH--hemoprotein reductase] + H2O + H(+)</text>
        <dbReference type="Rhea" id="RHEA:17149"/>
        <dbReference type="Rhea" id="RHEA-COMP:11964"/>
        <dbReference type="Rhea" id="RHEA-COMP:11965"/>
        <dbReference type="ChEBI" id="CHEBI:15377"/>
        <dbReference type="ChEBI" id="CHEBI:15378"/>
        <dbReference type="ChEBI" id="CHEBI:15379"/>
        <dbReference type="ChEBI" id="CHEBI:30879"/>
        <dbReference type="ChEBI" id="CHEBI:57618"/>
        <dbReference type="ChEBI" id="CHEBI:58210"/>
        <dbReference type="ChEBI" id="CHEBI:142491"/>
        <dbReference type="EC" id="1.14.14.1"/>
    </reaction>
</comment>
<keyword evidence="7" id="KW-0479">Metal-binding</keyword>
<evidence type="ECO:0000256" key="2">
    <source>
        <dbReference type="ARBA" id="ARBA00004174"/>
    </source>
</evidence>
<evidence type="ECO:0000256" key="9">
    <source>
        <dbReference type="ARBA" id="ARBA00022848"/>
    </source>
</evidence>
<comment type="similarity">
    <text evidence="4">Belongs to the cytochrome P450 family.</text>
</comment>
<dbReference type="STRING" id="151549.A0A4C1X1N6"/>
<organism evidence="15 16">
    <name type="scientific">Eumeta variegata</name>
    <name type="common">Bagworm moth</name>
    <name type="synonym">Eumeta japonica</name>
    <dbReference type="NCBI Taxonomy" id="151549"/>
    <lineage>
        <taxon>Eukaryota</taxon>
        <taxon>Metazoa</taxon>
        <taxon>Ecdysozoa</taxon>
        <taxon>Arthropoda</taxon>
        <taxon>Hexapoda</taxon>
        <taxon>Insecta</taxon>
        <taxon>Pterygota</taxon>
        <taxon>Neoptera</taxon>
        <taxon>Endopterygota</taxon>
        <taxon>Lepidoptera</taxon>
        <taxon>Glossata</taxon>
        <taxon>Ditrysia</taxon>
        <taxon>Tineoidea</taxon>
        <taxon>Psychidae</taxon>
        <taxon>Oiketicinae</taxon>
        <taxon>Eumeta</taxon>
    </lineage>
</organism>
<gene>
    <name evidence="15" type="primary">CYP6B2</name>
    <name evidence="15" type="ORF">EVAR_41620_1</name>
</gene>